<organism evidence="2 3">
    <name type="scientific">Sphingomonas japonica</name>
    <dbReference type="NCBI Taxonomy" id="511662"/>
    <lineage>
        <taxon>Bacteria</taxon>
        <taxon>Pseudomonadati</taxon>
        <taxon>Pseudomonadota</taxon>
        <taxon>Alphaproteobacteria</taxon>
        <taxon>Sphingomonadales</taxon>
        <taxon>Sphingomonadaceae</taxon>
        <taxon>Sphingomonas</taxon>
    </lineage>
</organism>
<sequence length="62" mass="5904">MTGPATKSPGPKAGGAFVAIAMLVGTGIGVALGQPSAGFVVGTAIGALIALLIWAADQRRAG</sequence>
<dbReference type="RefSeq" id="WP_140231374.1">
    <property type="nucleotide sequence ID" value="NZ_BAAAEV010000001.1"/>
</dbReference>
<comment type="caution">
    <text evidence="2">The sequence shown here is derived from an EMBL/GenBank/DDBJ whole genome shotgun (WGS) entry which is preliminary data.</text>
</comment>
<evidence type="ECO:0000313" key="2">
    <source>
        <dbReference type="EMBL" id="NIJ23759.1"/>
    </source>
</evidence>
<gene>
    <name evidence="2" type="ORF">FHT01_001301</name>
</gene>
<protein>
    <submittedName>
        <fullName evidence="2">Tetrahydromethanopterin S-methyltransferase subunit B</fullName>
    </submittedName>
</protein>
<feature type="transmembrane region" description="Helical" evidence="1">
    <location>
        <begin position="12"/>
        <end position="32"/>
    </location>
</feature>
<reference evidence="2 3" key="1">
    <citation type="submission" date="2020-03" db="EMBL/GenBank/DDBJ databases">
        <title>Genomic Encyclopedia of Type Strains, Phase IV (KMG-IV): sequencing the most valuable type-strain genomes for metagenomic binning, comparative biology and taxonomic classification.</title>
        <authorList>
            <person name="Goeker M."/>
        </authorList>
    </citation>
    <scope>NUCLEOTIDE SEQUENCE [LARGE SCALE GENOMIC DNA]</scope>
    <source>
        <strain evidence="2 3">DSM 22753</strain>
    </source>
</reference>
<evidence type="ECO:0000313" key="3">
    <source>
        <dbReference type="Proteomes" id="UP000788153"/>
    </source>
</evidence>
<dbReference type="EMBL" id="JAASQP010000001">
    <property type="protein sequence ID" value="NIJ23759.1"/>
    <property type="molecule type" value="Genomic_DNA"/>
</dbReference>
<dbReference type="Proteomes" id="UP000788153">
    <property type="component" value="Unassembled WGS sequence"/>
</dbReference>
<feature type="transmembrane region" description="Helical" evidence="1">
    <location>
        <begin position="38"/>
        <end position="56"/>
    </location>
</feature>
<accession>A0ABX0TZL3</accession>
<keyword evidence="3" id="KW-1185">Reference proteome</keyword>
<keyword evidence="1" id="KW-0472">Membrane</keyword>
<keyword evidence="1" id="KW-0812">Transmembrane</keyword>
<keyword evidence="1" id="KW-1133">Transmembrane helix</keyword>
<name>A0ABX0TZL3_9SPHN</name>
<evidence type="ECO:0000256" key="1">
    <source>
        <dbReference type="SAM" id="Phobius"/>
    </source>
</evidence>
<proteinExistence type="predicted"/>